<accession>A0A1G1XPM8</accession>
<dbReference type="AlphaFoldDB" id="A0A1G1XPM8"/>
<name>A0A1G1XPM8_9BACT</name>
<protein>
    <submittedName>
        <fullName evidence="1">Uncharacterized protein</fullName>
    </submittedName>
</protein>
<proteinExistence type="predicted"/>
<comment type="caution">
    <text evidence="1">The sequence shown here is derived from an EMBL/GenBank/DDBJ whole genome shotgun (WGS) entry which is preliminary data.</text>
</comment>
<gene>
    <name evidence="1" type="ORF">A2Y67_03100</name>
</gene>
<reference evidence="1 2" key="1">
    <citation type="journal article" date="2016" name="Nat. Commun.">
        <title>Thousands of microbial genomes shed light on interconnected biogeochemical processes in an aquifer system.</title>
        <authorList>
            <person name="Anantharaman K."/>
            <person name="Brown C.T."/>
            <person name="Hug L.A."/>
            <person name="Sharon I."/>
            <person name="Castelle C.J."/>
            <person name="Probst A.J."/>
            <person name="Thomas B.C."/>
            <person name="Singh A."/>
            <person name="Wilkins M.J."/>
            <person name="Karaoz U."/>
            <person name="Brodie E.L."/>
            <person name="Williams K.H."/>
            <person name="Hubbard S.S."/>
            <person name="Banfield J.F."/>
        </authorList>
    </citation>
    <scope>NUCLEOTIDE SEQUENCE [LARGE SCALE GENOMIC DNA]</scope>
</reference>
<evidence type="ECO:0000313" key="1">
    <source>
        <dbReference type="EMBL" id="OGY42043.1"/>
    </source>
</evidence>
<evidence type="ECO:0000313" key="2">
    <source>
        <dbReference type="Proteomes" id="UP000176260"/>
    </source>
</evidence>
<sequence length="152" mass="17212">MHGKFLLNACVRIKSIKGNPFEFCEVGAIVDANFIVNLNALYSEILLQCVKTLGTAKLNIVSIKLMPEQKKVKITANVLLAADEDKVVPREEDKYRKIEFIEGNGKIQTMGIYRLFKYMEALAMKEKQAEFDSLVHVRVIPTDSDDMPVSKF</sequence>
<dbReference type="EMBL" id="MHIA01000019">
    <property type="protein sequence ID" value="OGY42043.1"/>
    <property type="molecule type" value="Genomic_DNA"/>
</dbReference>
<organism evidence="1 2">
    <name type="scientific">Candidatus Buchananbacteria bacterium RBG_13_39_9</name>
    <dbReference type="NCBI Taxonomy" id="1797531"/>
    <lineage>
        <taxon>Bacteria</taxon>
        <taxon>Candidatus Buchananiibacteriota</taxon>
    </lineage>
</organism>
<dbReference type="Proteomes" id="UP000176260">
    <property type="component" value="Unassembled WGS sequence"/>
</dbReference>